<proteinExistence type="predicted"/>
<feature type="transmembrane region" description="Helical" evidence="1">
    <location>
        <begin position="45"/>
        <end position="63"/>
    </location>
</feature>
<dbReference type="Pfam" id="PF19601">
    <property type="entry name" value="DUF6106"/>
    <property type="match status" value="1"/>
</dbReference>
<reference evidence="2" key="1">
    <citation type="submission" date="2020-08" db="EMBL/GenBank/DDBJ databases">
        <title>Genome public.</title>
        <authorList>
            <person name="Liu C."/>
            <person name="Sun Q."/>
        </authorList>
    </citation>
    <scope>NUCLEOTIDE SEQUENCE</scope>
    <source>
        <strain evidence="2">NSJ-40</strain>
    </source>
</reference>
<gene>
    <name evidence="2" type="ORF">IAG03_04605</name>
</gene>
<keyword evidence="1" id="KW-1133">Transmembrane helix</keyword>
<dbReference type="AlphaFoldDB" id="A0A926D9J8"/>
<keyword evidence="1" id="KW-0472">Membrane</keyword>
<accession>A0A926D9J8</accession>
<evidence type="ECO:0000313" key="2">
    <source>
        <dbReference type="EMBL" id="MBC8533294.1"/>
    </source>
</evidence>
<dbReference type="EMBL" id="JACRSN010000005">
    <property type="protein sequence ID" value="MBC8533294.1"/>
    <property type="molecule type" value="Genomic_DNA"/>
</dbReference>
<evidence type="ECO:0000313" key="3">
    <source>
        <dbReference type="Proteomes" id="UP000651482"/>
    </source>
</evidence>
<name>A0A926D9J8_9FIRM</name>
<keyword evidence="1" id="KW-0812">Transmembrane</keyword>
<dbReference type="RefSeq" id="WP_249318640.1">
    <property type="nucleotide sequence ID" value="NZ_JACRSN010000005.1"/>
</dbReference>
<comment type="caution">
    <text evidence="2">The sequence shown here is derived from an EMBL/GenBank/DDBJ whole genome shotgun (WGS) entry which is preliminary data.</text>
</comment>
<feature type="transmembrane region" description="Helical" evidence="1">
    <location>
        <begin position="18"/>
        <end position="39"/>
    </location>
</feature>
<dbReference type="InterPro" id="IPR046088">
    <property type="entry name" value="DUF6106"/>
</dbReference>
<dbReference type="Proteomes" id="UP000651482">
    <property type="component" value="Unassembled WGS sequence"/>
</dbReference>
<evidence type="ECO:0000256" key="1">
    <source>
        <dbReference type="SAM" id="Phobius"/>
    </source>
</evidence>
<organism evidence="2 3">
    <name type="scientific">Yeguia hominis</name>
    <dbReference type="NCBI Taxonomy" id="2763662"/>
    <lineage>
        <taxon>Bacteria</taxon>
        <taxon>Bacillati</taxon>
        <taxon>Bacillota</taxon>
        <taxon>Clostridia</taxon>
        <taxon>Eubacteriales</taxon>
        <taxon>Yeguiaceae</taxon>
        <taxon>Yeguia</taxon>
    </lineage>
</organism>
<sequence>MDIFVEQIVKRRFGAKDYAIMVGISFLAAVVVFLSVMILSGYVGGIAFLVAIGALYGAFRLIMARNLEFEYSVTNGDLTVDKIINRQRRKRVVSFDVKNAEEMGKYNAAKLQHRNFDNRYFVGEYEDGRDCWYITCRSQKTGHILVVFNPEERVLEAIKPFLQRQARIDAFGRG</sequence>
<keyword evidence="3" id="KW-1185">Reference proteome</keyword>
<protein>
    <submittedName>
        <fullName evidence="2">Uncharacterized protein</fullName>
    </submittedName>
</protein>